<reference evidence="1 2" key="2">
    <citation type="journal article" date="2013" name="Environ. Sci. Technol.">
        <title>The 4-tert-butylphenol-utilizing bacterium Sphingobium fuliginis OMI can degrade bisphenols via phenolic ring hydroxylation and meta-cleavage pathway.</title>
        <authorList>
            <person name="Ogata Y."/>
            <person name="Goda S."/>
            <person name="Toyama T."/>
            <person name="Sei K."/>
            <person name="Ike M."/>
        </authorList>
    </citation>
    <scope>NUCLEOTIDE SEQUENCE [LARGE SCALE GENOMIC DNA]</scope>
    <source>
        <strain evidence="1 2">OMI</strain>
    </source>
</reference>
<dbReference type="Proteomes" id="UP000221538">
    <property type="component" value="Unassembled WGS sequence"/>
</dbReference>
<reference evidence="1 2" key="1">
    <citation type="journal article" date="2013" name="Biodegradation">
        <title>Occurrence of 4-tert-butylphenol (4-t-BP) biodegradation in an aquatic sample caused by the presence of Spirodela polyrrhiza and isolation of a 4-t-BP-utilizing bacterium.</title>
        <authorList>
            <person name="Ogata Y."/>
            <person name="Toyama T."/>
            <person name="Yu N."/>
            <person name="Wang X."/>
            <person name="Sei K."/>
            <person name="Ike M."/>
        </authorList>
    </citation>
    <scope>NUCLEOTIDE SEQUENCE [LARGE SCALE GENOMIC DNA]</scope>
    <source>
        <strain evidence="1 2">OMI</strain>
    </source>
</reference>
<sequence length="45" mass="5001">MQQQNGLTMVMTHDIDGEFKAVQAHAARFDHVCLLWPGYSAVGLL</sequence>
<evidence type="ECO:0000313" key="2">
    <source>
        <dbReference type="Proteomes" id="UP000221538"/>
    </source>
</evidence>
<gene>
    <name evidence="1" type="ORF">SFOMI_4683</name>
</gene>
<protein>
    <submittedName>
        <fullName evidence="1">Uncharacterized protein</fullName>
    </submittedName>
</protein>
<organism evidence="1 2">
    <name type="scientific">Sphingobium fuliginis (strain ATCC 27551)</name>
    <dbReference type="NCBI Taxonomy" id="336203"/>
    <lineage>
        <taxon>Bacteria</taxon>
        <taxon>Pseudomonadati</taxon>
        <taxon>Pseudomonadota</taxon>
        <taxon>Alphaproteobacteria</taxon>
        <taxon>Sphingomonadales</taxon>
        <taxon>Sphingomonadaceae</taxon>
        <taxon>Sphingobium</taxon>
    </lineage>
</organism>
<evidence type="ECO:0000313" key="1">
    <source>
        <dbReference type="EMBL" id="GAY24105.1"/>
    </source>
</evidence>
<dbReference type="AlphaFoldDB" id="A0A292ZMN4"/>
<dbReference type="EMBL" id="BEWI01000032">
    <property type="protein sequence ID" value="GAY24105.1"/>
    <property type="molecule type" value="Genomic_DNA"/>
</dbReference>
<comment type="caution">
    <text evidence="1">The sequence shown here is derived from an EMBL/GenBank/DDBJ whole genome shotgun (WGS) entry which is preliminary data.</text>
</comment>
<proteinExistence type="predicted"/>
<accession>A0A292ZMN4</accession>
<name>A0A292ZMN4_SPHSA</name>